<dbReference type="EMBL" id="CAJVPS010019251">
    <property type="protein sequence ID" value="CAG8700380.1"/>
    <property type="molecule type" value="Genomic_DNA"/>
</dbReference>
<dbReference type="InterPro" id="IPR005822">
    <property type="entry name" value="Ribosomal_uL13"/>
</dbReference>
<dbReference type="GO" id="GO:0005840">
    <property type="term" value="C:ribosome"/>
    <property type="evidence" value="ECO:0007669"/>
    <property type="project" value="UniProtKB-KW"/>
</dbReference>
<evidence type="ECO:0000313" key="5">
    <source>
        <dbReference type="EMBL" id="CAG8700380.1"/>
    </source>
</evidence>
<proteinExistence type="inferred from homology"/>
<dbReference type="GO" id="GO:1990904">
    <property type="term" value="C:ribonucleoprotein complex"/>
    <property type="evidence" value="ECO:0007669"/>
    <property type="project" value="UniProtKB-KW"/>
</dbReference>
<dbReference type="GO" id="GO:0006412">
    <property type="term" value="P:translation"/>
    <property type="evidence" value="ECO:0007669"/>
    <property type="project" value="InterPro"/>
</dbReference>
<accession>A0A9N9N4L2</accession>
<feature type="non-terminal residue" evidence="5">
    <location>
        <position position="1"/>
    </location>
</feature>
<comment type="caution">
    <text evidence="5">The sequence shown here is derived from an EMBL/GenBank/DDBJ whole genome shotgun (WGS) entry which is preliminary data.</text>
</comment>
<protein>
    <submittedName>
        <fullName evidence="5">653_t:CDS:1</fullName>
    </submittedName>
</protein>
<dbReference type="AlphaFoldDB" id="A0A9N9N4L2"/>
<evidence type="ECO:0000313" key="6">
    <source>
        <dbReference type="Proteomes" id="UP000789508"/>
    </source>
</evidence>
<feature type="non-terminal residue" evidence="5">
    <location>
        <position position="526"/>
    </location>
</feature>
<feature type="compositionally biased region" description="Polar residues" evidence="4">
    <location>
        <begin position="233"/>
        <end position="242"/>
    </location>
</feature>
<keyword evidence="3" id="KW-0687">Ribonucleoprotein</keyword>
<keyword evidence="2" id="KW-0689">Ribosomal protein</keyword>
<comment type="similarity">
    <text evidence="1">Belongs to the universal ribosomal protein uL13 family.</text>
</comment>
<gene>
    <name evidence="5" type="ORF">ALEPTO_LOCUS11550</name>
</gene>
<dbReference type="InterPro" id="IPR036899">
    <property type="entry name" value="Ribosomal_uL13_sf"/>
</dbReference>
<dbReference type="Gene3D" id="3.90.1180.10">
    <property type="entry name" value="Ribosomal protein L13"/>
    <property type="match status" value="1"/>
</dbReference>
<feature type="region of interest" description="Disordered" evidence="4">
    <location>
        <begin position="232"/>
        <end position="261"/>
    </location>
</feature>
<sequence length="526" mass="60663">NGSEAVDISSINEGKKAENVAEEFDYRNEVINIFPEYKFALFNYGEEGKSTSTYKLIKEGGGEYRLYRYLVAEKFHHLERIIENYFRENEAKIYNSTNHNGGREIKIGITKEEFDKKETKNLKGRGKYFSGREMLETDWNLYTMTSNQPLTQVEKENYYRSLKERFQEQWPHRERLCREKAQRMEYSGNKENEKFLLARALANEIRAELDENKNIKICSDKCGYGLSKKTPIVPTQEQNSPVPISPKTGGTGKAANKKNNQIGDSEKSQLLSYFLAKNISKISLENGKLVIEYKNNNKKVIENEDQELTKYHQLIQNLPNQSLSLSELQSDNPNNSSAPSKNNTAIFISLAVGDYVVLVNAKYITFTGNNKLNNEFYYNHSGYPGGLRKRSTRLMLEKYPQELVMRIIKEGKINRIEIKNDGVRYNNERSMGKNYQKYQQFAPNTTQTDSWSSGEERKITTSGFSPTISYLEINFGNDNAKMAEYKANLQIGKKYHFNGDDLQNAKILTNKRLDLNNSADKVPEIR</sequence>
<name>A0A9N9N4L2_9GLOM</name>
<reference evidence="5" key="1">
    <citation type="submission" date="2021-06" db="EMBL/GenBank/DDBJ databases">
        <authorList>
            <person name="Kallberg Y."/>
            <person name="Tangrot J."/>
            <person name="Rosling A."/>
        </authorList>
    </citation>
    <scope>NUCLEOTIDE SEQUENCE</scope>
    <source>
        <strain evidence="5">FL130A</strain>
    </source>
</reference>
<organism evidence="5 6">
    <name type="scientific">Ambispora leptoticha</name>
    <dbReference type="NCBI Taxonomy" id="144679"/>
    <lineage>
        <taxon>Eukaryota</taxon>
        <taxon>Fungi</taxon>
        <taxon>Fungi incertae sedis</taxon>
        <taxon>Mucoromycota</taxon>
        <taxon>Glomeromycotina</taxon>
        <taxon>Glomeromycetes</taxon>
        <taxon>Archaeosporales</taxon>
        <taxon>Ambisporaceae</taxon>
        <taxon>Ambispora</taxon>
    </lineage>
</organism>
<evidence type="ECO:0000256" key="3">
    <source>
        <dbReference type="ARBA" id="ARBA00023274"/>
    </source>
</evidence>
<keyword evidence="6" id="KW-1185">Reference proteome</keyword>
<evidence type="ECO:0000256" key="4">
    <source>
        <dbReference type="SAM" id="MobiDB-lite"/>
    </source>
</evidence>
<evidence type="ECO:0000256" key="1">
    <source>
        <dbReference type="ARBA" id="ARBA00006227"/>
    </source>
</evidence>
<dbReference type="GO" id="GO:0003735">
    <property type="term" value="F:structural constituent of ribosome"/>
    <property type="evidence" value="ECO:0007669"/>
    <property type="project" value="InterPro"/>
</dbReference>
<dbReference type="Pfam" id="PF00572">
    <property type="entry name" value="Ribosomal_L13"/>
    <property type="match status" value="1"/>
</dbReference>
<dbReference type="SUPFAM" id="SSF52161">
    <property type="entry name" value="Ribosomal protein L13"/>
    <property type="match status" value="1"/>
</dbReference>
<evidence type="ECO:0000256" key="2">
    <source>
        <dbReference type="ARBA" id="ARBA00022980"/>
    </source>
</evidence>
<dbReference type="Proteomes" id="UP000789508">
    <property type="component" value="Unassembled WGS sequence"/>
</dbReference>